<name>A0A4R5KTD8_9BACL</name>
<gene>
    <name evidence="4" type="ORF">E1757_11720</name>
</gene>
<accession>A0A4R5KTD8</accession>
<dbReference type="InterPro" id="IPR025194">
    <property type="entry name" value="RodZ-like_C"/>
</dbReference>
<evidence type="ECO:0000256" key="2">
    <source>
        <dbReference type="SAM" id="Phobius"/>
    </source>
</evidence>
<evidence type="ECO:0000313" key="5">
    <source>
        <dbReference type="Proteomes" id="UP000295636"/>
    </source>
</evidence>
<reference evidence="4 5" key="1">
    <citation type="submission" date="2019-03" db="EMBL/GenBank/DDBJ databases">
        <title>This is whole genome sequence of Paenibacillus sp MS74 strain.</title>
        <authorList>
            <person name="Trinh H.N."/>
        </authorList>
    </citation>
    <scope>NUCLEOTIDE SEQUENCE [LARGE SCALE GENOMIC DNA]</scope>
    <source>
        <strain evidence="4 5">MS74</strain>
    </source>
</reference>
<proteinExistence type="predicted"/>
<feature type="compositionally biased region" description="Low complexity" evidence="1">
    <location>
        <begin position="153"/>
        <end position="162"/>
    </location>
</feature>
<dbReference type="SUPFAM" id="SSF47413">
    <property type="entry name" value="lambda repressor-like DNA-binding domains"/>
    <property type="match status" value="1"/>
</dbReference>
<dbReference type="InterPro" id="IPR010982">
    <property type="entry name" value="Lambda_DNA-bd_dom_sf"/>
</dbReference>
<feature type="transmembrane region" description="Helical" evidence="2">
    <location>
        <begin position="103"/>
        <end position="124"/>
    </location>
</feature>
<dbReference type="AlphaFoldDB" id="A0A4R5KTD8"/>
<keyword evidence="5" id="KW-1185">Reference proteome</keyword>
<dbReference type="Proteomes" id="UP000295636">
    <property type="component" value="Unassembled WGS sequence"/>
</dbReference>
<dbReference type="EMBL" id="SMRT01000004">
    <property type="protein sequence ID" value="TDF98160.1"/>
    <property type="molecule type" value="Genomic_DNA"/>
</dbReference>
<feature type="domain" description="HTH cro/C1-type" evidence="3">
    <location>
        <begin position="7"/>
        <end position="68"/>
    </location>
</feature>
<dbReference type="GO" id="GO:0003677">
    <property type="term" value="F:DNA binding"/>
    <property type="evidence" value="ECO:0007669"/>
    <property type="project" value="InterPro"/>
</dbReference>
<dbReference type="OrthoDB" id="9797543at2"/>
<keyword evidence="2" id="KW-0472">Membrane</keyword>
<dbReference type="InterPro" id="IPR050400">
    <property type="entry name" value="Bact_Cytoskel_RodZ"/>
</dbReference>
<dbReference type="RefSeq" id="WP_133227985.1">
    <property type="nucleotide sequence ID" value="NZ_SMRT01000004.1"/>
</dbReference>
<evidence type="ECO:0000313" key="4">
    <source>
        <dbReference type="EMBL" id="TDF98160.1"/>
    </source>
</evidence>
<organism evidence="4 5">
    <name type="scientific">Paenibacillus piri</name>
    <dbReference type="NCBI Taxonomy" id="2547395"/>
    <lineage>
        <taxon>Bacteria</taxon>
        <taxon>Bacillati</taxon>
        <taxon>Bacillota</taxon>
        <taxon>Bacilli</taxon>
        <taxon>Bacillales</taxon>
        <taxon>Paenibacillaceae</taxon>
        <taxon>Paenibacillus</taxon>
    </lineage>
</organism>
<evidence type="ECO:0000256" key="1">
    <source>
        <dbReference type="SAM" id="MobiDB-lite"/>
    </source>
</evidence>
<dbReference type="Pfam" id="PF13464">
    <property type="entry name" value="RodZ_C"/>
    <property type="match status" value="1"/>
</dbReference>
<dbReference type="Pfam" id="PF13413">
    <property type="entry name" value="HTH_25"/>
    <property type="match status" value="1"/>
</dbReference>
<dbReference type="PANTHER" id="PTHR34475:SF1">
    <property type="entry name" value="CYTOSKELETON PROTEIN RODZ"/>
    <property type="match status" value="1"/>
</dbReference>
<dbReference type="CDD" id="cd00093">
    <property type="entry name" value="HTH_XRE"/>
    <property type="match status" value="1"/>
</dbReference>
<dbReference type="InterPro" id="IPR001387">
    <property type="entry name" value="Cro/C1-type_HTH"/>
</dbReference>
<sequence length="286" mass="31869">MSELGQLLRKARMENKISLEDLEEATKIRKRYLEAIEEGDYKILPGNFYVRAFIKSYSEAVGLDPNEVLRLYQNVIPATEAEKNIEPIRSKRSGRNTEKIGKWASNIMMVSFVVLILGIIYYYLNMNYPNHMDDVKPANEQNRITDKKMDPAAANANNGTAAVPINDKKTDPVVPPPPPAPKTEVKLTKSQSGTDYYAVSNADKLTIQMKVTGDACWVQIDSLGQSREVVEQGTYASGKSQSWELTNSAFLIVGRSNAIELTVNGTVIPVGDTPNPKRFQIELQKA</sequence>
<keyword evidence="2" id="KW-0812">Transmembrane</keyword>
<feature type="region of interest" description="Disordered" evidence="1">
    <location>
        <begin position="153"/>
        <end position="186"/>
    </location>
</feature>
<keyword evidence="2" id="KW-1133">Transmembrane helix</keyword>
<comment type="caution">
    <text evidence="4">The sequence shown here is derived from an EMBL/GenBank/DDBJ whole genome shotgun (WGS) entry which is preliminary data.</text>
</comment>
<dbReference type="Gene3D" id="1.10.260.40">
    <property type="entry name" value="lambda repressor-like DNA-binding domains"/>
    <property type="match status" value="1"/>
</dbReference>
<dbReference type="PANTHER" id="PTHR34475">
    <property type="match status" value="1"/>
</dbReference>
<dbReference type="SMART" id="SM00530">
    <property type="entry name" value="HTH_XRE"/>
    <property type="match status" value="1"/>
</dbReference>
<protein>
    <submittedName>
        <fullName evidence="4">Helix-turn-helix domain-containing protein</fullName>
    </submittedName>
</protein>
<evidence type="ECO:0000259" key="3">
    <source>
        <dbReference type="SMART" id="SM00530"/>
    </source>
</evidence>